<gene>
    <name evidence="1" type="ORF">C7999DRAFT_13121</name>
</gene>
<keyword evidence="2" id="KW-1185">Reference proteome</keyword>
<dbReference type="EMBL" id="MU857629">
    <property type="protein sequence ID" value="KAK4249038.1"/>
    <property type="molecule type" value="Genomic_DNA"/>
</dbReference>
<evidence type="ECO:0000313" key="2">
    <source>
        <dbReference type="Proteomes" id="UP001303647"/>
    </source>
</evidence>
<reference evidence="1" key="2">
    <citation type="submission" date="2023-05" db="EMBL/GenBank/DDBJ databases">
        <authorList>
            <consortium name="Lawrence Berkeley National Laboratory"/>
            <person name="Steindorff A."/>
            <person name="Hensen N."/>
            <person name="Bonometti L."/>
            <person name="Westerberg I."/>
            <person name="Brannstrom I.O."/>
            <person name="Guillou S."/>
            <person name="Cros-Aarteil S."/>
            <person name="Calhoun S."/>
            <person name="Haridas S."/>
            <person name="Kuo A."/>
            <person name="Mondo S."/>
            <person name="Pangilinan J."/>
            <person name="Riley R."/>
            <person name="Labutti K."/>
            <person name="Andreopoulos B."/>
            <person name="Lipzen A."/>
            <person name="Chen C."/>
            <person name="Yanf M."/>
            <person name="Daum C."/>
            <person name="Ng V."/>
            <person name="Clum A."/>
            <person name="Ohm R."/>
            <person name="Martin F."/>
            <person name="Silar P."/>
            <person name="Natvig D."/>
            <person name="Lalanne C."/>
            <person name="Gautier V."/>
            <person name="Ament-Velasquez S.L."/>
            <person name="Kruys A."/>
            <person name="Hutchinson M.I."/>
            <person name="Powell A.J."/>
            <person name="Barry K."/>
            <person name="Miller A.N."/>
            <person name="Grigoriev I.V."/>
            <person name="Debuchy R."/>
            <person name="Gladieux P."/>
            <person name="Thoren M.H."/>
            <person name="Johannesson H."/>
        </authorList>
    </citation>
    <scope>NUCLEOTIDE SEQUENCE</scope>
    <source>
        <strain evidence="1">CBS 359.72</strain>
    </source>
</reference>
<proteinExistence type="predicted"/>
<accession>A0AAN7CY38</accession>
<dbReference type="Proteomes" id="UP001303647">
    <property type="component" value="Unassembled WGS sequence"/>
</dbReference>
<dbReference type="AlphaFoldDB" id="A0AAN7CY38"/>
<name>A0AAN7CY38_9PEZI</name>
<sequence>MATCPKCKNDATGRRGFMEVTVNCDMCTGGRRQCTRCTWGPRNIRIKCCGHCNNGYNECPTCKGAGQRKVKMACNATTHRS</sequence>
<organism evidence="1 2">
    <name type="scientific">Corynascus novoguineensis</name>
    <dbReference type="NCBI Taxonomy" id="1126955"/>
    <lineage>
        <taxon>Eukaryota</taxon>
        <taxon>Fungi</taxon>
        <taxon>Dikarya</taxon>
        <taxon>Ascomycota</taxon>
        <taxon>Pezizomycotina</taxon>
        <taxon>Sordariomycetes</taxon>
        <taxon>Sordariomycetidae</taxon>
        <taxon>Sordariales</taxon>
        <taxon>Chaetomiaceae</taxon>
        <taxon>Corynascus</taxon>
    </lineage>
</organism>
<protein>
    <submittedName>
        <fullName evidence="1">Uncharacterized protein</fullName>
    </submittedName>
</protein>
<reference evidence="1" key="1">
    <citation type="journal article" date="2023" name="Mol. Phylogenet. Evol.">
        <title>Genome-scale phylogeny and comparative genomics of the fungal order Sordariales.</title>
        <authorList>
            <person name="Hensen N."/>
            <person name="Bonometti L."/>
            <person name="Westerberg I."/>
            <person name="Brannstrom I.O."/>
            <person name="Guillou S."/>
            <person name="Cros-Aarteil S."/>
            <person name="Calhoun S."/>
            <person name="Haridas S."/>
            <person name="Kuo A."/>
            <person name="Mondo S."/>
            <person name="Pangilinan J."/>
            <person name="Riley R."/>
            <person name="LaButti K."/>
            <person name="Andreopoulos B."/>
            <person name="Lipzen A."/>
            <person name="Chen C."/>
            <person name="Yan M."/>
            <person name="Daum C."/>
            <person name="Ng V."/>
            <person name="Clum A."/>
            <person name="Steindorff A."/>
            <person name="Ohm R.A."/>
            <person name="Martin F."/>
            <person name="Silar P."/>
            <person name="Natvig D.O."/>
            <person name="Lalanne C."/>
            <person name="Gautier V."/>
            <person name="Ament-Velasquez S.L."/>
            <person name="Kruys A."/>
            <person name="Hutchinson M.I."/>
            <person name="Powell A.J."/>
            <person name="Barry K."/>
            <person name="Miller A.N."/>
            <person name="Grigoriev I.V."/>
            <person name="Debuchy R."/>
            <person name="Gladieux P."/>
            <person name="Hiltunen Thoren M."/>
            <person name="Johannesson H."/>
        </authorList>
    </citation>
    <scope>NUCLEOTIDE SEQUENCE</scope>
    <source>
        <strain evidence="1">CBS 359.72</strain>
    </source>
</reference>
<evidence type="ECO:0000313" key="1">
    <source>
        <dbReference type="EMBL" id="KAK4249038.1"/>
    </source>
</evidence>
<comment type="caution">
    <text evidence="1">The sequence shown here is derived from an EMBL/GenBank/DDBJ whole genome shotgun (WGS) entry which is preliminary data.</text>
</comment>